<dbReference type="InterPro" id="IPR034756">
    <property type="entry name" value="T2SSM_b"/>
</dbReference>
<evidence type="ECO:0000256" key="1">
    <source>
        <dbReference type="SAM" id="Phobius"/>
    </source>
</evidence>
<evidence type="ECO:0000313" key="2">
    <source>
        <dbReference type="EMBL" id="QEQ95843.1"/>
    </source>
</evidence>
<name>A0A5P1R8E8_9GAMM</name>
<evidence type="ECO:0000313" key="3">
    <source>
        <dbReference type="Proteomes" id="UP000324760"/>
    </source>
</evidence>
<dbReference type="EMBL" id="CP043869">
    <property type="protein sequence ID" value="QEQ95843.1"/>
    <property type="molecule type" value="Genomic_DNA"/>
</dbReference>
<protein>
    <recommendedName>
        <fullName evidence="4">General secretion pathway protein GspM</fullName>
    </recommendedName>
</protein>
<dbReference type="NCBIfam" id="NF040576">
    <property type="entry name" value="T2SS_GspM_XpsM"/>
    <property type="match status" value="1"/>
</dbReference>
<dbReference type="Pfam" id="PF10741">
    <property type="entry name" value="T2SSM_b"/>
    <property type="match status" value="1"/>
</dbReference>
<feature type="transmembrane region" description="Helical" evidence="1">
    <location>
        <begin position="12"/>
        <end position="34"/>
    </location>
</feature>
<dbReference type="RefSeq" id="WP_138986547.1">
    <property type="nucleotide sequence ID" value="NZ_CP043869.1"/>
</dbReference>
<keyword evidence="3" id="KW-1185">Reference proteome</keyword>
<evidence type="ECO:0008006" key="4">
    <source>
        <dbReference type="Google" id="ProtNLM"/>
    </source>
</evidence>
<proteinExistence type="predicted"/>
<reference evidence="2 3" key="1">
    <citation type="journal article" date="2019" name="Biochem. Eng. J.">
        <title>Metabolic engineering of the marine bacteria Neptunomonas concharum for the production of acetoin and meso-2,3-butanediol from acetate.</title>
        <authorList>
            <person name="Li W."/>
            <person name="Pu N."/>
            <person name="Liu C.-X."/>
            <person name="Yuan Q.-P."/>
            <person name="Li Z.-J."/>
        </authorList>
    </citation>
    <scope>NUCLEOTIDE SEQUENCE [LARGE SCALE GENOMIC DNA]</scope>
    <source>
        <strain evidence="2 3">JCM17730</strain>
    </source>
</reference>
<gene>
    <name evidence="2" type="ORF">F0U83_03505</name>
</gene>
<dbReference type="AlphaFoldDB" id="A0A5P1R8E8"/>
<keyword evidence="1" id="KW-0812">Transmembrane</keyword>
<sequence>MIGLSTKSSRVVWLFFVIILATLTTFYISMFVAYQEAQADIESMQPRIARFLAAQEHEKSFEAANVQSELVLAQQVHLSGDETAITSQLQQDVRSAFEGVGLNVSASQILPAKNEQQLSRLYLDITASGSVVALNDALAVLEAARPKIYTEWVNIQPVRQRRGPVVSQVINARFRLFVMRGLLEE</sequence>
<keyword evidence="1" id="KW-0472">Membrane</keyword>
<accession>A0A5P1R8E8</accession>
<keyword evidence="1" id="KW-1133">Transmembrane helix</keyword>
<dbReference type="OrthoDB" id="136554at135619"/>
<organism evidence="2 3">
    <name type="scientific">Neptunomonas concharum</name>
    <dbReference type="NCBI Taxonomy" id="1031538"/>
    <lineage>
        <taxon>Bacteria</taxon>
        <taxon>Pseudomonadati</taxon>
        <taxon>Pseudomonadota</taxon>
        <taxon>Gammaproteobacteria</taxon>
        <taxon>Oceanospirillales</taxon>
        <taxon>Oceanospirillaceae</taxon>
        <taxon>Neptunomonas</taxon>
    </lineage>
</organism>
<dbReference type="Proteomes" id="UP000324760">
    <property type="component" value="Chromosome"/>
</dbReference>
<dbReference type="KEGG" id="ncu:F0U83_03505"/>